<dbReference type="Pfam" id="PF03466">
    <property type="entry name" value="LysR_substrate"/>
    <property type="match status" value="1"/>
</dbReference>
<dbReference type="Pfam" id="PF00126">
    <property type="entry name" value="HTH_1"/>
    <property type="match status" value="1"/>
</dbReference>
<name>A0A6P1SZR9_9RHOB</name>
<protein>
    <submittedName>
        <fullName evidence="6">LysR family transcriptional regulator</fullName>
    </submittedName>
</protein>
<proteinExistence type="inferred from homology"/>
<evidence type="ECO:0000259" key="5">
    <source>
        <dbReference type="PROSITE" id="PS50931"/>
    </source>
</evidence>
<evidence type="ECO:0000256" key="1">
    <source>
        <dbReference type="ARBA" id="ARBA00009437"/>
    </source>
</evidence>
<sequence>MDWDDLRVFLAVARAESLTGAGKRLRLDPATVGRRVQRLETALGARLFTKSPQGYGLTETGQRLLGEAETVERGVQGALAEAQEPERVLSGTIRLGAPDGCATYILPQVVAQIVAENPELDVQLVALPRVFNLSKREADMAIAVSPPTAGRLTVQKLAAYRLWLGASETYIAQHGGPSRLSDLPKHRIVGYIPDMIHDRALDYQGELGTERVVLASNSVPVQLAWIRTGAGLGIVHGFALPFAPEVRRILPEAFELTRQFFLIRHADDRRVERLRLFADKLAVGVRREVARLEALVSDGPVSLDRTGDEGDADGIDRYH</sequence>
<dbReference type="InterPro" id="IPR000847">
    <property type="entry name" value="LysR_HTH_N"/>
</dbReference>
<evidence type="ECO:0000256" key="3">
    <source>
        <dbReference type="ARBA" id="ARBA00023125"/>
    </source>
</evidence>
<accession>A0A6P1SZR9</accession>
<keyword evidence="3" id="KW-0238">DNA-binding</keyword>
<dbReference type="SUPFAM" id="SSF53850">
    <property type="entry name" value="Periplasmic binding protein-like II"/>
    <property type="match status" value="1"/>
</dbReference>
<dbReference type="Gene3D" id="3.40.190.290">
    <property type="match status" value="1"/>
</dbReference>
<dbReference type="PANTHER" id="PTHR30579">
    <property type="entry name" value="TRANSCRIPTIONAL REGULATOR"/>
    <property type="match status" value="1"/>
</dbReference>
<keyword evidence="7" id="KW-1185">Reference proteome</keyword>
<dbReference type="InterPro" id="IPR036390">
    <property type="entry name" value="WH_DNA-bd_sf"/>
</dbReference>
<dbReference type="Gene3D" id="1.10.10.10">
    <property type="entry name" value="Winged helix-like DNA-binding domain superfamily/Winged helix DNA-binding domain"/>
    <property type="match status" value="1"/>
</dbReference>
<dbReference type="Proteomes" id="UP000464495">
    <property type="component" value="Chromosome"/>
</dbReference>
<evidence type="ECO:0000313" key="6">
    <source>
        <dbReference type="EMBL" id="QHQ34529.1"/>
    </source>
</evidence>
<comment type="similarity">
    <text evidence="1">Belongs to the LysR transcriptional regulatory family.</text>
</comment>
<dbReference type="InterPro" id="IPR005119">
    <property type="entry name" value="LysR_subst-bd"/>
</dbReference>
<dbReference type="SUPFAM" id="SSF46785">
    <property type="entry name" value="Winged helix' DNA-binding domain"/>
    <property type="match status" value="1"/>
</dbReference>
<dbReference type="InterPro" id="IPR050176">
    <property type="entry name" value="LTTR"/>
</dbReference>
<keyword evidence="2" id="KW-0805">Transcription regulation</keyword>
<evidence type="ECO:0000313" key="7">
    <source>
        <dbReference type="Proteomes" id="UP000464495"/>
    </source>
</evidence>
<keyword evidence="4" id="KW-0804">Transcription</keyword>
<feature type="domain" description="HTH lysR-type" evidence="5">
    <location>
        <begin position="1"/>
        <end position="58"/>
    </location>
</feature>
<dbReference type="PANTHER" id="PTHR30579:SF3">
    <property type="entry name" value="TRANSCRIPTIONAL REGULATORY PROTEIN"/>
    <property type="match status" value="1"/>
</dbReference>
<dbReference type="PROSITE" id="PS50931">
    <property type="entry name" value="HTH_LYSR"/>
    <property type="match status" value="1"/>
</dbReference>
<gene>
    <name evidence="6" type="ORF">GO499_04655</name>
</gene>
<dbReference type="AlphaFoldDB" id="A0A6P1SZR9"/>
<dbReference type="GO" id="GO:0003677">
    <property type="term" value="F:DNA binding"/>
    <property type="evidence" value="ECO:0007669"/>
    <property type="project" value="UniProtKB-KW"/>
</dbReference>
<dbReference type="GO" id="GO:0003700">
    <property type="term" value="F:DNA-binding transcription factor activity"/>
    <property type="evidence" value="ECO:0007669"/>
    <property type="project" value="InterPro"/>
</dbReference>
<dbReference type="KEGG" id="amaq:GO499_04655"/>
<organism evidence="6 7">
    <name type="scientific">Algicella marina</name>
    <dbReference type="NCBI Taxonomy" id="2683284"/>
    <lineage>
        <taxon>Bacteria</taxon>
        <taxon>Pseudomonadati</taxon>
        <taxon>Pseudomonadota</taxon>
        <taxon>Alphaproteobacteria</taxon>
        <taxon>Rhodobacterales</taxon>
        <taxon>Paracoccaceae</taxon>
        <taxon>Algicella</taxon>
    </lineage>
</organism>
<evidence type="ECO:0000256" key="2">
    <source>
        <dbReference type="ARBA" id="ARBA00023015"/>
    </source>
</evidence>
<evidence type="ECO:0000256" key="4">
    <source>
        <dbReference type="ARBA" id="ARBA00023163"/>
    </source>
</evidence>
<reference evidence="6 7" key="1">
    <citation type="submission" date="2019-12" db="EMBL/GenBank/DDBJ databases">
        <title>Complete genome sequence of Algicella marina strain 9Alg 56(T) isolated from the red alga Tichocarpus crinitus.</title>
        <authorList>
            <person name="Kim S.-G."/>
            <person name="Nedashkovskaya O.I."/>
        </authorList>
    </citation>
    <scope>NUCLEOTIDE SEQUENCE [LARGE SCALE GENOMIC DNA]</scope>
    <source>
        <strain evidence="6 7">9Alg 56</strain>
    </source>
</reference>
<dbReference type="EMBL" id="CP046620">
    <property type="protein sequence ID" value="QHQ34529.1"/>
    <property type="molecule type" value="Genomic_DNA"/>
</dbReference>
<dbReference type="InterPro" id="IPR036388">
    <property type="entry name" value="WH-like_DNA-bd_sf"/>
</dbReference>
<dbReference type="RefSeq" id="WP_161861098.1">
    <property type="nucleotide sequence ID" value="NZ_CP046620.1"/>
</dbReference>